<name>A0A1V9XIZ2_9ACAR</name>
<dbReference type="AlphaFoldDB" id="A0A1V9XIZ2"/>
<accession>A0A1V9XIZ2</accession>
<feature type="region of interest" description="Disordered" evidence="1">
    <location>
        <begin position="1"/>
        <end position="26"/>
    </location>
</feature>
<proteinExistence type="predicted"/>
<organism evidence="2 3">
    <name type="scientific">Tropilaelaps mercedesae</name>
    <dbReference type="NCBI Taxonomy" id="418985"/>
    <lineage>
        <taxon>Eukaryota</taxon>
        <taxon>Metazoa</taxon>
        <taxon>Ecdysozoa</taxon>
        <taxon>Arthropoda</taxon>
        <taxon>Chelicerata</taxon>
        <taxon>Arachnida</taxon>
        <taxon>Acari</taxon>
        <taxon>Parasitiformes</taxon>
        <taxon>Mesostigmata</taxon>
        <taxon>Gamasina</taxon>
        <taxon>Dermanyssoidea</taxon>
        <taxon>Laelapidae</taxon>
        <taxon>Tropilaelaps</taxon>
    </lineage>
</organism>
<keyword evidence="3" id="KW-1185">Reference proteome</keyword>
<protein>
    <submittedName>
        <fullName evidence="2">Uncharacterized protein</fullName>
    </submittedName>
</protein>
<evidence type="ECO:0000313" key="2">
    <source>
        <dbReference type="EMBL" id="OQR73459.1"/>
    </source>
</evidence>
<dbReference type="EMBL" id="MNPL01009902">
    <property type="protein sequence ID" value="OQR73459.1"/>
    <property type="molecule type" value="Genomic_DNA"/>
</dbReference>
<dbReference type="InParanoid" id="A0A1V9XIZ2"/>
<evidence type="ECO:0000256" key="1">
    <source>
        <dbReference type="SAM" id="MobiDB-lite"/>
    </source>
</evidence>
<dbReference type="Proteomes" id="UP000192247">
    <property type="component" value="Unassembled WGS sequence"/>
</dbReference>
<comment type="caution">
    <text evidence="2">The sequence shown here is derived from an EMBL/GenBank/DDBJ whole genome shotgun (WGS) entry which is preliminary data.</text>
</comment>
<sequence length="26" mass="2761">MAARRTGKSISGVSLPRRIPSRSSCS</sequence>
<reference evidence="2 3" key="1">
    <citation type="journal article" date="2017" name="Gigascience">
        <title>Draft genome of the honey bee ectoparasitic mite, Tropilaelaps mercedesae, is shaped by the parasitic life history.</title>
        <authorList>
            <person name="Dong X."/>
            <person name="Armstrong S.D."/>
            <person name="Xia D."/>
            <person name="Makepeace B.L."/>
            <person name="Darby A.C."/>
            <person name="Kadowaki T."/>
        </authorList>
    </citation>
    <scope>NUCLEOTIDE SEQUENCE [LARGE SCALE GENOMIC DNA]</scope>
    <source>
        <strain evidence="2">Wuxi-XJTLU</strain>
    </source>
</reference>
<evidence type="ECO:0000313" key="3">
    <source>
        <dbReference type="Proteomes" id="UP000192247"/>
    </source>
</evidence>
<gene>
    <name evidence="2" type="ORF">BIW11_09717</name>
</gene>